<feature type="transmembrane region" description="Helical" evidence="9">
    <location>
        <begin position="83"/>
        <end position="103"/>
    </location>
</feature>
<dbReference type="NCBIfam" id="TIGR00796">
    <property type="entry name" value="livcs"/>
    <property type="match status" value="1"/>
</dbReference>
<dbReference type="EMBL" id="CP053642">
    <property type="protein sequence ID" value="QKD79952.1"/>
    <property type="molecule type" value="Genomic_DNA"/>
</dbReference>
<evidence type="ECO:0000256" key="2">
    <source>
        <dbReference type="ARBA" id="ARBA00008540"/>
    </source>
</evidence>
<evidence type="ECO:0000313" key="11">
    <source>
        <dbReference type="Proteomes" id="UP000504752"/>
    </source>
</evidence>
<keyword evidence="3" id="KW-0813">Transport</keyword>
<keyword evidence="6" id="KW-0029">Amino-acid transport</keyword>
<organism evidence="10 11">
    <name type="scientific">Actinomyces marmotae</name>
    <dbReference type="NCBI Taxonomy" id="2737173"/>
    <lineage>
        <taxon>Bacteria</taxon>
        <taxon>Bacillati</taxon>
        <taxon>Actinomycetota</taxon>
        <taxon>Actinomycetes</taxon>
        <taxon>Actinomycetales</taxon>
        <taxon>Actinomycetaceae</taxon>
        <taxon>Actinomyces</taxon>
    </lineage>
</organism>
<evidence type="ECO:0000256" key="1">
    <source>
        <dbReference type="ARBA" id="ARBA00004651"/>
    </source>
</evidence>
<keyword evidence="7 9" id="KW-1133">Transmembrane helix</keyword>
<accession>A0A6M8B280</accession>
<keyword evidence="11" id="KW-1185">Reference proteome</keyword>
<sequence>MIGHDLRQVATTGLMLFALFFGAGNLIFPPSLGASSGDAVGVVVIGFIATGVILPLLGVIAVSTSGEGILGLARRVGPRFGRVLPLVVYLSIGPLYAIPRTAIVSYELATRPLLELAGMPTGPVALALHAVGFFAVALALSLRPSRLADRIGKFLTPALLILIAVLCAAAIMAGPVIDRPATGAYTTAPLAAGLTQGYLTMDALAATVFGIVVITTLRAQGLSTDRQILWGTSGAGVIAAICLAAVYGSLALLGMHADGDPADGTSLLRAAAADSLGPTGTVVFALVVVLACLSTAIGLISSWAGYANTAWPRIDFRAQAIGCSAVALALTNLGLSAMIVIISPVTLLLYPIVITLIVVTLIDSAAPGHLHWTYRVPVSLAAVLGAVSAAAETGWSAPSDLLARTGAWDNSIGWVLPVVIVIALSIGVDVATGRWSRPASDTSDVPDEVRRAIASQY</sequence>
<dbReference type="InterPro" id="IPR004685">
    <property type="entry name" value="Brnchd-chn_aa_trnsp_Livcs"/>
</dbReference>
<feature type="transmembrane region" description="Helical" evidence="9">
    <location>
        <begin position="348"/>
        <end position="365"/>
    </location>
</feature>
<evidence type="ECO:0000256" key="6">
    <source>
        <dbReference type="ARBA" id="ARBA00022970"/>
    </source>
</evidence>
<dbReference type="PANTHER" id="PTHR30588">
    <property type="entry name" value="BRANCHED-CHAIN AMINO ACID TRANSPORT SYSTEM 2 CARRIER PROTEIN"/>
    <property type="match status" value="1"/>
</dbReference>
<dbReference type="GO" id="GO:0015818">
    <property type="term" value="P:isoleucine transport"/>
    <property type="evidence" value="ECO:0007669"/>
    <property type="project" value="TreeGrafter"/>
</dbReference>
<evidence type="ECO:0000313" key="10">
    <source>
        <dbReference type="EMBL" id="QKD79952.1"/>
    </source>
</evidence>
<name>A0A6M8B280_9ACTO</name>
<feature type="transmembrane region" description="Helical" evidence="9">
    <location>
        <begin position="154"/>
        <end position="177"/>
    </location>
</feature>
<keyword evidence="4" id="KW-1003">Cell membrane</keyword>
<dbReference type="Proteomes" id="UP000504752">
    <property type="component" value="Chromosome"/>
</dbReference>
<dbReference type="GO" id="GO:0015820">
    <property type="term" value="P:L-leucine transport"/>
    <property type="evidence" value="ECO:0007669"/>
    <property type="project" value="TreeGrafter"/>
</dbReference>
<comment type="subcellular location">
    <subcellularLocation>
        <location evidence="1">Cell membrane</location>
        <topology evidence="1">Multi-pass membrane protein</topology>
    </subcellularLocation>
</comment>
<dbReference type="RefSeq" id="WP_159523936.1">
    <property type="nucleotide sequence ID" value="NZ_CP053642.1"/>
</dbReference>
<feature type="transmembrane region" description="Helical" evidence="9">
    <location>
        <begin position="229"/>
        <end position="253"/>
    </location>
</feature>
<feature type="transmembrane region" description="Helical" evidence="9">
    <location>
        <begin position="282"/>
        <end position="306"/>
    </location>
</feature>
<keyword evidence="8 9" id="KW-0472">Membrane</keyword>
<dbReference type="GO" id="GO:0015188">
    <property type="term" value="F:L-isoleucine transmembrane transporter activity"/>
    <property type="evidence" value="ECO:0007669"/>
    <property type="project" value="TreeGrafter"/>
</dbReference>
<proteinExistence type="inferred from homology"/>
<feature type="transmembrane region" description="Helical" evidence="9">
    <location>
        <begin position="197"/>
        <end position="217"/>
    </location>
</feature>
<evidence type="ECO:0000256" key="4">
    <source>
        <dbReference type="ARBA" id="ARBA00022475"/>
    </source>
</evidence>
<dbReference type="GO" id="GO:0005886">
    <property type="term" value="C:plasma membrane"/>
    <property type="evidence" value="ECO:0007669"/>
    <property type="project" value="UniProtKB-SubCell"/>
</dbReference>
<dbReference type="KEGG" id="amam:HPC72_06645"/>
<feature type="transmembrane region" description="Helical" evidence="9">
    <location>
        <begin position="411"/>
        <end position="431"/>
    </location>
</feature>
<dbReference type="PANTHER" id="PTHR30588:SF0">
    <property type="entry name" value="BRANCHED-CHAIN AMINO ACID PERMEASE BRNQ"/>
    <property type="match status" value="1"/>
</dbReference>
<feature type="transmembrane region" description="Helical" evidence="9">
    <location>
        <begin position="40"/>
        <end position="62"/>
    </location>
</feature>
<evidence type="ECO:0000256" key="8">
    <source>
        <dbReference type="ARBA" id="ARBA00023136"/>
    </source>
</evidence>
<feature type="transmembrane region" description="Helical" evidence="9">
    <location>
        <begin position="318"/>
        <end position="342"/>
    </location>
</feature>
<dbReference type="AlphaFoldDB" id="A0A6M8B280"/>
<feature type="transmembrane region" description="Helical" evidence="9">
    <location>
        <begin position="9"/>
        <end position="28"/>
    </location>
</feature>
<evidence type="ECO:0000256" key="3">
    <source>
        <dbReference type="ARBA" id="ARBA00022448"/>
    </source>
</evidence>
<dbReference type="GO" id="GO:0005304">
    <property type="term" value="F:L-valine transmembrane transporter activity"/>
    <property type="evidence" value="ECO:0007669"/>
    <property type="project" value="TreeGrafter"/>
</dbReference>
<feature type="transmembrane region" description="Helical" evidence="9">
    <location>
        <begin position="123"/>
        <end position="142"/>
    </location>
</feature>
<keyword evidence="5 9" id="KW-0812">Transmembrane</keyword>
<dbReference type="GO" id="GO:0015190">
    <property type="term" value="F:L-leucine transmembrane transporter activity"/>
    <property type="evidence" value="ECO:0007669"/>
    <property type="project" value="TreeGrafter"/>
</dbReference>
<protein>
    <submittedName>
        <fullName evidence="10">Branched-chain amino acid transport system II carrier protein</fullName>
    </submittedName>
</protein>
<evidence type="ECO:0000256" key="5">
    <source>
        <dbReference type="ARBA" id="ARBA00022692"/>
    </source>
</evidence>
<evidence type="ECO:0000256" key="7">
    <source>
        <dbReference type="ARBA" id="ARBA00022989"/>
    </source>
</evidence>
<reference evidence="10 11" key="1">
    <citation type="submission" date="2020-05" db="EMBL/GenBank/DDBJ databases">
        <title>Actinomyces sp. zg-325.</title>
        <authorList>
            <person name="Yang C."/>
        </authorList>
    </citation>
    <scope>NUCLEOTIDE SEQUENCE [LARGE SCALE GENOMIC DNA]</scope>
    <source>
        <strain evidence="11">zg-325</strain>
    </source>
</reference>
<evidence type="ECO:0000256" key="9">
    <source>
        <dbReference type="SAM" id="Phobius"/>
    </source>
</evidence>
<feature type="transmembrane region" description="Helical" evidence="9">
    <location>
        <begin position="372"/>
        <end position="391"/>
    </location>
</feature>
<comment type="similarity">
    <text evidence="2">Belongs to the branched chain amino acid transporter family.</text>
</comment>
<gene>
    <name evidence="10" type="primary">brnQ</name>
    <name evidence="10" type="ORF">HPC72_06645</name>
</gene>
<dbReference type="Pfam" id="PF05525">
    <property type="entry name" value="Branch_AA_trans"/>
    <property type="match status" value="1"/>
</dbReference>